<gene>
    <name evidence="6" type="ORF">EX30DRAFT_397096</name>
</gene>
<evidence type="ECO:0000313" key="6">
    <source>
        <dbReference type="EMBL" id="TGZ79523.1"/>
    </source>
</evidence>
<reference evidence="6 7" key="1">
    <citation type="submission" date="2019-04" db="EMBL/GenBank/DDBJ databases">
        <title>Comparative genomics and transcriptomics to analyze fruiting body development in filamentous ascomycetes.</title>
        <authorList>
            <consortium name="DOE Joint Genome Institute"/>
            <person name="Lutkenhaus R."/>
            <person name="Traeger S."/>
            <person name="Breuer J."/>
            <person name="Kuo A."/>
            <person name="Lipzen A."/>
            <person name="Pangilinan J."/>
            <person name="Dilworth D."/>
            <person name="Sandor L."/>
            <person name="Poggeler S."/>
            <person name="Barry K."/>
            <person name="Grigoriev I.V."/>
            <person name="Nowrousian M."/>
        </authorList>
    </citation>
    <scope>NUCLEOTIDE SEQUENCE [LARGE SCALE GENOMIC DNA]</scope>
    <source>
        <strain evidence="6 7">CBS 389.68</strain>
    </source>
</reference>
<dbReference type="AlphaFoldDB" id="A0A4S2MQR2"/>
<dbReference type="InterPro" id="IPR024607">
    <property type="entry name" value="Sulfatase_CS"/>
</dbReference>
<dbReference type="InterPro" id="IPR000917">
    <property type="entry name" value="Sulfatase_N"/>
</dbReference>
<dbReference type="InParanoid" id="A0A4S2MQR2"/>
<dbReference type="PANTHER" id="PTHR43108">
    <property type="entry name" value="N-ACETYLGLUCOSAMINE-6-SULFATASE FAMILY MEMBER"/>
    <property type="match status" value="1"/>
</dbReference>
<dbReference type="GO" id="GO:0005539">
    <property type="term" value="F:glycosaminoglycan binding"/>
    <property type="evidence" value="ECO:0007669"/>
    <property type="project" value="TreeGrafter"/>
</dbReference>
<dbReference type="Proteomes" id="UP000298138">
    <property type="component" value="Unassembled WGS sequence"/>
</dbReference>
<evidence type="ECO:0000256" key="4">
    <source>
        <dbReference type="ARBA" id="ARBA00023180"/>
    </source>
</evidence>
<feature type="domain" description="Sulfatase N-terminal" evidence="5">
    <location>
        <begin position="159"/>
        <end position="481"/>
    </location>
</feature>
<keyword evidence="2" id="KW-0732">Signal</keyword>
<dbReference type="EMBL" id="ML220131">
    <property type="protein sequence ID" value="TGZ79523.1"/>
    <property type="molecule type" value="Genomic_DNA"/>
</dbReference>
<evidence type="ECO:0000256" key="3">
    <source>
        <dbReference type="ARBA" id="ARBA00022801"/>
    </source>
</evidence>
<organism evidence="6 7">
    <name type="scientific">Ascodesmis nigricans</name>
    <dbReference type="NCBI Taxonomy" id="341454"/>
    <lineage>
        <taxon>Eukaryota</taxon>
        <taxon>Fungi</taxon>
        <taxon>Dikarya</taxon>
        <taxon>Ascomycota</taxon>
        <taxon>Pezizomycotina</taxon>
        <taxon>Pezizomycetes</taxon>
        <taxon>Pezizales</taxon>
        <taxon>Ascodesmidaceae</taxon>
        <taxon>Ascodesmis</taxon>
    </lineage>
</organism>
<dbReference type="SUPFAM" id="SSF53649">
    <property type="entry name" value="Alkaline phosphatase-like"/>
    <property type="match status" value="1"/>
</dbReference>
<accession>A0A4S2MQR2</accession>
<keyword evidence="4" id="KW-0325">Glycoprotein</keyword>
<dbReference type="Pfam" id="PF00884">
    <property type="entry name" value="Sulfatase"/>
    <property type="match status" value="1"/>
</dbReference>
<comment type="similarity">
    <text evidence="1">Belongs to the sulfatase family.</text>
</comment>
<dbReference type="PANTHER" id="PTHR43108:SF8">
    <property type="entry name" value="SD21168P"/>
    <property type="match status" value="1"/>
</dbReference>
<evidence type="ECO:0000256" key="2">
    <source>
        <dbReference type="ARBA" id="ARBA00022729"/>
    </source>
</evidence>
<name>A0A4S2MQR2_9PEZI</name>
<proteinExistence type="inferred from homology"/>
<dbReference type="OrthoDB" id="96314at2759"/>
<dbReference type="STRING" id="341454.A0A4S2MQR2"/>
<dbReference type="PROSITE" id="PS00523">
    <property type="entry name" value="SULFATASE_1"/>
    <property type="match status" value="1"/>
</dbReference>
<evidence type="ECO:0000259" key="5">
    <source>
        <dbReference type="Pfam" id="PF00884"/>
    </source>
</evidence>
<dbReference type="GO" id="GO:0008449">
    <property type="term" value="F:N-acetylglucosamine-6-sulfatase activity"/>
    <property type="evidence" value="ECO:0007669"/>
    <property type="project" value="TreeGrafter"/>
</dbReference>
<dbReference type="Gene3D" id="3.40.720.10">
    <property type="entry name" value="Alkaline Phosphatase, subunit A"/>
    <property type="match status" value="1"/>
</dbReference>
<keyword evidence="7" id="KW-1185">Reference proteome</keyword>
<evidence type="ECO:0000256" key="1">
    <source>
        <dbReference type="ARBA" id="ARBA00008779"/>
    </source>
</evidence>
<dbReference type="InterPro" id="IPR017850">
    <property type="entry name" value="Alkaline_phosphatase_core_sf"/>
</dbReference>
<dbReference type="CDD" id="cd16147">
    <property type="entry name" value="G6S"/>
    <property type="match status" value="1"/>
</dbReference>
<keyword evidence="3" id="KW-0378">Hydrolase</keyword>
<sequence>MSPVNGIINLHPPTTRAIQHPTLGKCNSSIYLSLTHWQPRPVAPSPARLLSYSVGCGSWGWHHRQRRKKSCESSPERRQRLTDLWDCDAARSRTMRLPLSSLSILAAAGSTLLLLIPTTVADASAGTKTPASETPGRKPNILFLFNDDQDKVLAGLDFVPSIKRRVQDEGFTFENHYATVALCCPARVALLRGQQAHNTNITFVMPPGGAYEKFVASEQDRECLPQWLKRAGYHTEYIGKLMNGYGVMNYENVPKGWDHFDGLLDPYTYIYNTPVWSSNGKAPKFYPRAHQTDVLRAKAVTRLKRLLQNKNQPWFLEVAGVAPHQQFNQTGSFPPVPAVRHMKEYEGLKAPRTPNFNPDDDEHRKPAWVGELKQMDENQIAFSDTTYQARAQAMMGLDEMFNELLDVLEEAGELDNTYIIMTSDNGYHVGQHRVPAGKTLPYKEDTNVPFVIRGPGIPKGLTGLPSSHVDIAPTLLDIIGVPSSSWPTFFDGRSLLPYLSRTSSSPLPEVINIEYWGGGLDEQTMAFSPLNTYKTVRLIGPTYSYLYTHWCTSETELYDTHSDPFELTPIPLTANPRLYSRLNALLLVTKSCAKESCKSPWKTLHPDGTVLNLPQAMDPKYDPLYNALPQVAFKKCLDYQHVDNEVPYHPPLTPGSLGADHRNINAGHGIFAEPRAKVGVKEIGYFGETYEGFEAYERRARYLTEEEMGRKDEAKRWKGWKWYWKGNWEECRIVFWRTVGILWYPRWWLDVDYL</sequence>
<evidence type="ECO:0000313" key="7">
    <source>
        <dbReference type="Proteomes" id="UP000298138"/>
    </source>
</evidence>
<protein>
    <submittedName>
        <fullName evidence="6">Alkaline phosphatase-like protein</fullName>
    </submittedName>
</protein>